<gene>
    <name evidence="1" type="primary">assT_1</name>
    <name evidence="1" type="ORF">ENSA7_37540</name>
</gene>
<sequence>MLACVAACAPEPEQPLLAGEIEVISYATQPMVVDLCFELSDPNEDTATAIDLDDPGVISAPLSPLEDGRECVRVRGLEPGVEHDLELQLGTAGETHPVSFTTLAPLPGYLDSFTITPTDSPAVAGDYRLFDLSVLFSEEPLGVFAVDPQGVTRWYLGAPPATPGLAALWTGLSLRENGELLLVRDDAALIVDELGVEQLRIEADTLGVPGFHHDILELPNGNFVALSFSFRDIDYGPEGVLPVAGDLIVEFTPAGEPVWTWDSFDHIDTDRRVEDFWGSFVIVDPATGIEHHDWTHANGLVYEPTRDELLVSLRHQDWVLAIDRESSEIRWRLGPEGDFNLTEGTWFWHQHSPQWQPDGSLLLYDNGIGDPALPVEQATSRAVRYTLDTSSMTATQVWEDDAEPFLSTVAGDADRTSSATVLALDSLIAVDPQDPLAGAYMRIRELNPAASPMQVWSLTGPVGQFAYRAVPIDRLVGAAKELTP</sequence>
<evidence type="ECO:0000313" key="2">
    <source>
        <dbReference type="Proteomes" id="UP000238823"/>
    </source>
</evidence>
<dbReference type="EC" id="2.8.2.22" evidence="1"/>
<dbReference type="EMBL" id="PVNL01000074">
    <property type="protein sequence ID" value="PRQ06435.1"/>
    <property type="molecule type" value="Genomic_DNA"/>
</dbReference>
<dbReference type="InterPro" id="IPR010262">
    <property type="entry name" value="Arylsulfotransferase_bact"/>
</dbReference>
<dbReference type="Pfam" id="PF05935">
    <property type="entry name" value="Arylsulfotrans"/>
    <property type="match status" value="1"/>
</dbReference>
<dbReference type="GO" id="GO:0047686">
    <property type="term" value="F:arylsulfate sulfotransferase activity"/>
    <property type="evidence" value="ECO:0007669"/>
    <property type="project" value="UniProtKB-EC"/>
</dbReference>
<dbReference type="PANTHER" id="PTHR35340">
    <property type="entry name" value="PQQ ENZYME REPEAT PROTEIN-RELATED"/>
    <property type="match status" value="1"/>
</dbReference>
<accession>A0A2S9YMY6</accession>
<dbReference type="AlphaFoldDB" id="A0A2S9YMY6"/>
<comment type="caution">
    <text evidence="1">The sequence shown here is derived from an EMBL/GenBank/DDBJ whole genome shotgun (WGS) entry which is preliminary data.</text>
</comment>
<protein>
    <submittedName>
        <fullName evidence="1">Arylsulfate sulfotransferase AssT</fullName>
        <ecNumber evidence="1">2.8.2.22</ecNumber>
    </submittedName>
</protein>
<dbReference type="PANTHER" id="PTHR35340:SF5">
    <property type="entry name" value="ASST-DOMAIN-CONTAINING PROTEIN"/>
    <property type="match status" value="1"/>
</dbReference>
<organism evidence="1 2">
    <name type="scientific">Enhygromyxa salina</name>
    <dbReference type="NCBI Taxonomy" id="215803"/>
    <lineage>
        <taxon>Bacteria</taxon>
        <taxon>Pseudomonadati</taxon>
        <taxon>Myxococcota</taxon>
        <taxon>Polyangia</taxon>
        <taxon>Nannocystales</taxon>
        <taxon>Nannocystaceae</taxon>
        <taxon>Enhygromyxa</taxon>
    </lineage>
</organism>
<evidence type="ECO:0000313" key="1">
    <source>
        <dbReference type="EMBL" id="PRQ06435.1"/>
    </source>
</evidence>
<name>A0A2S9YMY6_9BACT</name>
<proteinExistence type="predicted"/>
<keyword evidence="1" id="KW-0808">Transferase</keyword>
<dbReference type="InterPro" id="IPR053143">
    <property type="entry name" value="Arylsulfate_ST"/>
</dbReference>
<dbReference type="Proteomes" id="UP000238823">
    <property type="component" value="Unassembled WGS sequence"/>
</dbReference>
<dbReference type="GO" id="GO:0004062">
    <property type="term" value="F:aryl sulfotransferase activity"/>
    <property type="evidence" value="ECO:0007669"/>
    <property type="project" value="InterPro"/>
</dbReference>
<reference evidence="1 2" key="1">
    <citation type="submission" date="2018-03" db="EMBL/GenBank/DDBJ databases">
        <title>Draft Genome Sequences of the Obligatory Marine Myxobacteria Enhygromyxa salina SWB007.</title>
        <authorList>
            <person name="Poehlein A."/>
            <person name="Moghaddam J.A."/>
            <person name="Harms H."/>
            <person name="Alanjari M."/>
            <person name="Koenig G.M."/>
            <person name="Daniel R."/>
            <person name="Schaeberle T.F."/>
        </authorList>
    </citation>
    <scope>NUCLEOTIDE SEQUENCE [LARGE SCALE GENOMIC DNA]</scope>
    <source>
        <strain evidence="1 2">SWB007</strain>
    </source>
</reference>